<protein>
    <submittedName>
        <fullName evidence="2">Uncharacterized protein</fullName>
    </submittedName>
</protein>
<reference evidence="2 3" key="1">
    <citation type="journal article" date="2022" name="bioRxiv">
        <title>Genomics of Preaxostyla Flagellates Illuminates Evolutionary Transitions and the Path Towards Mitochondrial Loss.</title>
        <authorList>
            <person name="Novak L.V.F."/>
            <person name="Treitli S.C."/>
            <person name="Pyrih J."/>
            <person name="Halakuc P."/>
            <person name="Pipaliya S.V."/>
            <person name="Vacek V."/>
            <person name="Brzon O."/>
            <person name="Soukal P."/>
            <person name="Eme L."/>
            <person name="Dacks J.B."/>
            <person name="Karnkowska A."/>
            <person name="Elias M."/>
            <person name="Hampl V."/>
        </authorList>
    </citation>
    <scope>NUCLEOTIDE SEQUENCE [LARGE SCALE GENOMIC DNA]</scope>
    <source>
        <strain evidence="2">NAU3</strain>
        <tissue evidence="2">Gut</tissue>
    </source>
</reference>
<evidence type="ECO:0000313" key="2">
    <source>
        <dbReference type="EMBL" id="KAK2957803.1"/>
    </source>
</evidence>
<accession>A0ABQ9Y279</accession>
<comment type="caution">
    <text evidence="2">The sequence shown here is derived from an EMBL/GenBank/DDBJ whole genome shotgun (WGS) entry which is preliminary data.</text>
</comment>
<evidence type="ECO:0000256" key="1">
    <source>
        <dbReference type="SAM" id="MobiDB-lite"/>
    </source>
</evidence>
<dbReference type="Proteomes" id="UP001281761">
    <property type="component" value="Unassembled WGS sequence"/>
</dbReference>
<evidence type="ECO:0000313" key="3">
    <source>
        <dbReference type="Proteomes" id="UP001281761"/>
    </source>
</evidence>
<gene>
    <name evidence="2" type="ORF">BLNAU_7237</name>
</gene>
<feature type="region of interest" description="Disordered" evidence="1">
    <location>
        <begin position="335"/>
        <end position="366"/>
    </location>
</feature>
<feature type="compositionally biased region" description="Basic residues" evidence="1">
    <location>
        <begin position="357"/>
        <end position="366"/>
    </location>
</feature>
<feature type="region of interest" description="Disordered" evidence="1">
    <location>
        <begin position="257"/>
        <end position="293"/>
    </location>
</feature>
<dbReference type="EMBL" id="JARBJD010000043">
    <property type="protein sequence ID" value="KAK2957803.1"/>
    <property type="molecule type" value="Genomic_DNA"/>
</dbReference>
<organism evidence="2 3">
    <name type="scientific">Blattamonas nauphoetae</name>
    <dbReference type="NCBI Taxonomy" id="2049346"/>
    <lineage>
        <taxon>Eukaryota</taxon>
        <taxon>Metamonada</taxon>
        <taxon>Preaxostyla</taxon>
        <taxon>Oxymonadida</taxon>
        <taxon>Blattamonas</taxon>
    </lineage>
</organism>
<feature type="compositionally biased region" description="Basic and acidic residues" evidence="1">
    <location>
        <begin position="260"/>
        <end position="293"/>
    </location>
</feature>
<name>A0ABQ9Y279_9EUKA</name>
<feature type="compositionally biased region" description="Basic and acidic residues" evidence="1">
    <location>
        <begin position="336"/>
        <end position="356"/>
    </location>
</feature>
<keyword evidence="3" id="KW-1185">Reference proteome</keyword>
<sequence length="466" mass="53313">MEEITLAIHTSLDADLNHSHESHSAVEQLQELFLNFAVNSKLSFEDKSAIYNSLVVLVKAEYPFDNILQDKAVQFLKNLEPGFGDETLSDKLVTDLVPSFDGSHSGFVEGILTLLSSRHSTVIAASLSFLHKTTLHSSPSIRRHLVESDLINNILDTVQPHTLPICGNETIIINLFRIIDSFIYLTSPRSLNDLDITDAVDTFKRREMIFQKVLLPSFSRMTPSHFCGLSSDVGNALIAGADEQILGSPPIVQKCNLKSGSEKESQRKEAERKSAEEERMKEAESRRLQRQVEKRVHLERKRELERKKQEEDEERGNAEQRVMWVRGDVGVLKKQNGRDGHILGQKEVERREGDERKKRRREKKKWMGRPTPLVTRILFTPTASSSNPRSSQRVSLSAERLHDTQTHHTQHDAELDDLVTGVEPLLPIDCPQKMERMDRSQRPLLFHSKEFRDLVNLELRKRIDNE</sequence>
<proteinExistence type="predicted"/>